<reference evidence="8" key="1">
    <citation type="submission" date="2021-02" db="EMBL/GenBank/DDBJ databases">
        <authorList>
            <person name="Nowell W R."/>
        </authorList>
    </citation>
    <scope>NUCLEOTIDE SEQUENCE</scope>
</reference>
<protein>
    <recommendedName>
        <fullName evidence="7">Cationic amino acid transporter C-terminal domain-containing protein</fullName>
    </recommendedName>
</protein>
<evidence type="ECO:0000256" key="5">
    <source>
        <dbReference type="ARBA" id="ARBA00023136"/>
    </source>
</evidence>
<evidence type="ECO:0000259" key="7">
    <source>
        <dbReference type="Pfam" id="PF13906"/>
    </source>
</evidence>
<feature type="transmembrane region" description="Helical" evidence="6">
    <location>
        <begin position="52"/>
        <end position="71"/>
    </location>
</feature>
<dbReference type="PANTHER" id="PTHR43243:SF4">
    <property type="entry name" value="CATIONIC AMINO ACID TRANSPORTER 4"/>
    <property type="match status" value="1"/>
</dbReference>
<feature type="transmembrane region" description="Helical" evidence="6">
    <location>
        <begin position="20"/>
        <end position="40"/>
    </location>
</feature>
<keyword evidence="2" id="KW-0813">Transport</keyword>
<comment type="subcellular location">
    <subcellularLocation>
        <location evidence="1">Membrane</location>
        <topology evidence="1">Multi-pass membrane protein</topology>
    </subcellularLocation>
</comment>
<feature type="transmembrane region" description="Helical" evidence="6">
    <location>
        <begin position="83"/>
        <end position="105"/>
    </location>
</feature>
<evidence type="ECO:0000256" key="2">
    <source>
        <dbReference type="ARBA" id="ARBA00022448"/>
    </source>
</evidence>
<dbReference type="OrthoDB" id="10037273at2759"/>
<organism evidence="8 9">
    <name type="scientific">Rotaria socialis</name>
    <dbReference type="NCBI Taxonomy" id="392032"/>
    <lineage>
        <taxon>Eukaryota</taxon>
        <taxon>Metazoa</taxon>
        <taxon>Spiralia</taxon>
        <taxon>Gnathifera</taxon>
        <taxon>Rotifera</taxon>
        <taxon>Eurotatoria</taxon>
        <taxon>Bdelloidea</taxon>
        <taxon>Philodinida</taxon>
        <taxon>Philodinidae</taxon>
        <taxon>Rotaria</taxon>
    </lineage>
</organism>
<dbReference type="GO" id="GO:0015171">
    <property type="term" value="F:amino acid transmembrane transporter activity"/>
    <property type="evidence" value="ECO:0007669"/>
    <property type="project" value="TreeGrafter"/>
</dbReference>
<dbReference type="Proteomes" id="UP000663825">
    <property type="component" value="Unassembled WGS sequence"/>
</dbReference>
<dbReference type="AlphaFoldDB" id="A0A817SRV3"/>
<sequence>MVTLQVEIDTQIEFKRTLTWWQLLAIGLGAIIGAGIFVLSGQAASRYAGPSVIVSFILTGIIALFSALSFSELGAMMPLAGSVYTYTYAVSYIFAHVSVVVMRFTHKDMPRGFKVPCGKWLIPTVGSLLSVLLLKGVSKATGFRFLAWTLLGQVIYFSYGYWHSKRRELSRNDSINSMIELTANHEITTENCTPGEVDMGLASVHSENQA</sequence>
<gene>
    <name evidence="8" type="ORF">TIS948_LOCUS18757</name>
</gene>
<feature type="transmembrane region" description="Helical" evidence="6">
    <location>
        <begin position="117"/>
        <end position="137"/>
    </location>
</feature>
<evidence type="ECO:0000313" key="8">
    <source>
        <dbReference type="EMBL" id="CAF3305518.1"/>
    </source>
</evidence>
<keyword evidence="5 6" id="KW-0472">Membrane</keyword>
<dbReference type="Gene3D" id="1.20.1740.10">
    <property type="entry name" value="Amino acid/polyamine transporter I"/>
    <property type="match status" value="2"/>
</dbReference>
<evidence type="ECO:0000256" key="3">
    <source>
        <dbReference type="ARBA" id="ARBA00022692"/>
    </source>
</evidence>
<evidence type="ECO:0000313" key="9">
    <source>
        <dbReference type="Proteomes" id="UP000663825"/>
    </source>
</evidence>
<feature type="domain" description="Cationic amino acid transporter C-terminal" evidence="7">
    <location>
        <begin position="113"/>
        <end position="164"/>
    </location>
</feature>
<keyword evidence="4 6" id="KW-1133">Transmembrane helix</keyword>
<dbReference type="PANTHER" id="PTHR43243">
    <property type="entry name" value="INNER MEMBRANE TRANSPORTER YGJI-RELATED"/>
    <property type="match status" value="1"/>
</dbReference>
<evidence type="ECO:0000256" key="1">
    <source>
        <dbReference type="ARBA" id="ARBA00004141"/>
    </source>
</evidence>
<keyword evidence="3 6" id="KW-0812">Transmembrane</keyword>
<dbReference type="InterPro" id="IPR002293">
    <property type="entry name" value="AA/rel_permease1"/>
</dbReference>
<dbReference type="EMBL" id="CAJNXB010003300">
    <property type="protein sequence ID" value="CAF3305518.1"/>
    <property type="molecule type" value="Genomic_DNA"/>
</dbReference>
<name>A0A817SRV3_9BILA</name>
<accession>A0A817SRV3</accession>
<evidence type="ECO:0000256" key="4">
    <source>
        <dbReference type="ARBA" id="ARBA00022989"/>
    </source>
</evidence>
<dbReference type="GO" id="GO:0016020">
    <property type="term" value="C:membrane"/>
    <property type="evidence" value="ECO:0007669"/>
    <property type="project" value="UniProtKB-SubCell"/>
</dbReference>
<proteinExistence type="predicted"/>
<evidence type="ECO:0000256" key="6">
    <source>
        <dbReference type="SAM" id="Phobius"/>
    </source>
</evidence>
<comment type="caution">
    <text evidence="8">The sequence shown here is derived from an EMBL/GenBank/DDBJ whole genome shotgun (WGS) entry which is preliminary data.</text>
</comment>
<dbReference type="Pfam" id="PF13906">
    <property type="entry name" value="AA_permease_C"/>
    <property type="match status" value="1"/>
</dbReference>
<feature type="transmembrane region" description="Helical" evidence="6">
    <location>
        <begin position="143"/>
        <end position="162"/>
    </location>
</feature>
<dbReference type="Pfam" id="PF13520">
    <property type="entry name" value="AA_permease_2"/>
    <property type="match status" value="1"/>
</dbReference>
<dbReference type="InterPro" id="IPR029485">
    <property type="entry name" value="CAT_C"/>
</dbReference>